<dbReference type="AlphaFoldDB" id="A0A0F9ACR1"/>
<protein>
    <submittedName>
        <fullName evidence="1">Uncharacterized protein</fullName>
    </submittedName>
</protein>
<reference evidence="1" key="1">
    <citation type="journal article" date="2015" name="Nature">
        <title>Complex archaea that bridge the gap between prokaryotes and eukaryotes.</title>
        <authorList>
            <person name="Spang A."/>
            <person name="Saw J.H."/>
            <person name="Jorgensen S.L."/>
            <person name="Zaremba-Niedzwiedzka K."/>
            <person name="Martijn J."/>
            <person name="Lind A.E."/>
            <person name="van Eijk R."/>
            <person name="Schleper C."/>
            <person name="Guy L."/>
            <person name="Ettema T.J."/>
        </authorList>
    </citation>
    <scope>NUCLEOTIDE SEQUENCE</scope>
</reference>
<proteinExistence type="predicted"/>
<comment type="caution">
    <text evidence="1">The sequence shown here is derived from an EMBL/GenBank/DDBJ whole genome shotgun (WGS) entry which is preliminary data.</text>
</comment>
<name>A0A0F9ACR1_9ZZZZ</name>
<evidence type="ECO:0000313" key="1">
    <source>
        <dbReference type="EMBL" id="KKK69991.1"/>
    </source>
</evidence>
<gene>
    <name evidence="1" type="ORF">LCGC14_2928490</name>
</gene>
<accession>A0A0F9ACR1</accession>
<organism evidence="1">
    <name type="scientific">marine sediment metagenome</name>
    <dbReference type="NCBI Taxonomy" id="412755"/>
    <lineage>
        <taxon>unclassified sequences</taxon>
        <taxon>metagenomes</taxon>
        <taxon>ecological metagenomes</taxon>
    </lineage>
</organism>
<dbReference type="EMBL" id="LAZR01058391">
    <property type="protein sequence ID" value="KKK69991.1"/>
    <property type="molecule type" value="Genomic_DNA"/>
</dbReference>
<sequence length="60" mass="6543">MADQDVAFLKGPCPRVPEFFNDLRGAGLHNPRSSTLVDRCYADCPTCDGSGEIEQEGEVK</sequence>